<feature type="domain" description="SseB protein N-terminal" evidence="1">
    <location>
        <begin position="28"/>
        <end position="137"/>
    </location>
</feature>
<name>A0A3G9JFF7_9FIRM</name>
<dbReference type="Pfam" id="PF07179">
    <property type="entry name" value="SseB"/>
    <property type="match status" value="1"/>
</dbReference>
<dbReference type="OrthoDB" id="1655337at2"/>
<dbReference type="AlphaFoldDB" id="A0A3G9JFF7"/>
<gene>
    <name evidence="2" type="ORF">SG0102_20290</name>
</gene>
<dbReference type="Proteomes" id="UP000268059">
    <property type="component" value="Chromosome"/>
</dbReference>
<evidence type="ECO:0000313" key="2">
    <source>
        <dbReference type="EMBL" id="BBH27095.1"/>
    </source>
</evidence>
<accession>A0A3G9JFF7</accession>
<keyword evidence="3" id="KW-1185">Reference proteome</keyword>
<dbReference type="InterPro" id="IPR009839">
    <property type="entry name" value="SseB_N"/>
</dbReference>
<dbReference type="EMBL" id="AP019309">
    <property type="protein sequence ID" value="BBH27095.1"/>
    <property type="molecule type" value="Genomic_DNA"/>
</dbReference>
<dbReference type="InParanoid" id="A0A3G9JFF7"/>
<dbReference type="RefSeq" id="WP_125119858.1">
    <property type="nucleotide sequence ID" value="NZ_AP019309.1"/>
</dbReference>
<evidence type="ECO:0000313" key="3">
    <source>
        <dbReference type="Proteomes" id="UP000268059"/>
    </source>
</evidence>
<evidence type="ECO:0000259" key="1">
    <source>
        <dbReference type="Pfam" id="PF07179"/>
    </source>
</evidence>
<proteinExistence type="predicted"/>
<reference evidence="2 3" key="1">
    <citation type="submission" date="2018-11" db="EMBL/GenBank/DDBJ databases">
        <title>Novel Erysipelotrichaceae bacterium isolated from small intestine of a swine.</title>
        <authorList>
            <person name="Kim J.S."/>
            <person name="Choe H."/>
            <person name="Lee Y.R."/>
            <person name="Kim K.M."/>
            <person name="Park D.S."/>
        </authorList>
    </citation>
    <scope>NUCLEOTIDE SEQUENCE [LARGE SCALE GENOMIC DNA]</scope>
    <source>
        <strain evidence="2 3">SG0102</strain>
    </source>
</reference>
<protein>
    <recommendedName>
        <fullName evidence="1">SseB protein N-terminal domain-containing protein</fullName>
    </recommendedName>
</protein>
<sequence length="165" mass="19298">MEPSLDNRQLEMLFDIAKEKENNDVMEEIFRLISEQAYFLTCVNFSKKPVIQKDGSLLLEKNTDIKFPLLANSAKETYYPAFSSRMELDLWKQDLEKTTVLTLCIDDYVDLLRNDPSVSGIVINPFNQSFIVSKEMLEHVLDVRHQNKPFDKRHTILQDLQRGQK</sequence>
<dbReference type="KEGG" id="ebm:SG0102_20290"/>
<organism evidence="2 3">
    <name type="scientific">Intestinibaculum porci</name>
    <dbReference type="NCBI Taxonomy" id="2487118"/>
    <lineage>
        <taxon>Bacteria</taxon>
        <taxon>Bacillati</taxon>
        <taxon>Bacillota</taxon>
        <taxon>Erysipelotrichia</taxon>
        <taxon>Erysipelotrichales</taxon>
        <taxon>Erysipelotrichaceae</taxon>
        <taxon>Intestinibaculum</taxon>
    </lineage>
</organism>